<comment type="catalytic activity">
    <reaction evidence="11">
        <text>a 5,6-dihydrouridine in tRNA + NAD(+) = a uridine in tRNA + NADH + H(+)</text>
        <dbReference type="Rhea" id="RHEA:54452"/>
        <dbReference type="Rhea" id="RHEA-COMP:13339"/>
        <dbReference type="Rhea" id="RHEA-COMP:13887"/>
        <dbReference type="ChEBI" id="CHEBI:15378"/>
        <dbReference type="ChEBI" id="CHEBI:57540"/>
        <dbReference type="ChEBI" id="CHEBI:57945"/>
        <dbReference type="ChEBI" id="CHEBI:65315"/>
        <dbReference type="ChEBI" id="CHEBI:74443"/>
    </reaction>
</comment>
<evidence type="ECO:0000256" key="2">
    <source>
        <dbReference type="ARBA" id="ARBA00002790"/>
    </source>
</evidence>
<proteinExistence type="inferred from homology"/>
<keyword evidence="14" id="KW-0547">Nucleotide-binding</keyword>
<dbReference type="SUPFAM" id="SSF51395">
    <property type="entry name" value="FMN-linked oxidoreductases"/>
    <property type="match status" value="1"/>
</dbReference>
<dbReference type="EMBL" id="QXIS01000014">
    <property type="protein sequence ID" value="RIE06360.1"/>
    <property type="molecule type" value="Genomic_DNA"/>
</dbReference>
<comment type="similarity">
    <text evidence="12">Belongs to the dus family.</text>
</comment>
<dbReference type="InterPro" id="IPR024036">
    <property type="entry name" value="tRNA-dHydroUridine_Synthase_C"/>
</dbReference>
<dbReference type="PANTHER" id="PTHR45846">
    <property type="entry name" value="TRNA-DIHYDROURIDINE(47) SYNTHASE [NAD(P)(+)]-LIKE"/>
    <property type="match status" value="1"/>
</dbReference>
<evidence type="ECO:0000256" key="1">
    <source>
        <dbReference type="ARBA" id="ARBA00001917"/>
    </source>
</evidence>
<evidence type="ECO:0000256" key="8">
    <source>
        <dbReference type="ARBA" id="ARBA00022884"/>
    </source>
</evidence>
<gene>
    <name evidence="16" type="primary">dusB</name>
    <name evidence="16" type="ORF">SMC7_02490</name>
</gene>
<reference evidence="16 17" key="1">
    <citation type="submission" date="2018-09" db="EMBL/GenBank/DDBJ databases">
        <title>Discovery and Ecogenomic Context for Candidatus Cryosericales, a Global Caldiserica Order Active in Thawing Permafrost.</title>
        <authorList>
            <person name="Martinez M.A."/>
            <person name="Woodcroft B.J."/>
            <person name="Ignacio Espinoza J.C."/>
            <person name="Zayed A."/>
            <person name="Singleton C.M."/>
            <person name="Boyd J."/>
            <person name="Li Y.-F."/>
            <person name="Purvine S."/>
            <person name="Maughan H."/>
            <person name="Hodgkins S.B."/>
            <person name="Anderson D."/>
            <person name="Sederholm M."/>
            <person name="Temperton B."/>
            <person name="Saleska S.R."/>
            <person name="Tyson G.W."/>
            <person name="Rich V.I."/>
        </authorList>
    </citation>
    <scope>NUCLEOTIDE SEQUENCE [LARGE SCALE GENOMIC DNA]</scope>
    <source>
        <strain evidence="16 17">SMC7</strain>
    </source>
</reference>
<evidence type="ECO:0000313" key="16">
    <source>
        <dbReference type="EMBL" id="RIE06360.1"/>
    </source>
</evidence>
<keyword evidence="6 12" id="KW-0819">tRNA processing</keyword>
<evidence type="ECO:0000256" key="12">
    <source>
        <dbReference type="PIRNR" id="PIRNR006621"/>
    </source>
</evidence>
<name>A0A398CW09_9BACT</name>
<accession>A0A398CW09</accession>
<dbReference type="GO" id="GO:0050660">
    <property type="term" value="F:flavin adenine dinucleotide binding"/>
    <property type="evidence" value="ECO:0007669"/>
    <property type="project" value="InterPro"/>
</dbReference>
<keyword evidence="7" id="KW-0521">NADP</keyword>
<evidence type="ECO:0000256" key="14">
    <source>
        <dbReference type="PIRSR" id="PIRSR006621-2"/>
    </source>
</evidence>
<dbReference type="RefSeq" id="WP_119088804.1">
    <property type="nucleotide sequence ID" value="NZ_QXIS01000014.1"/>
</dbReference>
<evidence type="ECO:0000256" key="7">
    <source>
        <dbReference type="ARBA" id="ARBA00022857"/>
    </source>
</evidence>
<dbReference type="InterPro" id="IPR004652">
    <property type="entry name" value="DusB-like"/>
</dbReference>
<feature type="binding site" evidence="14">
    <location>
        <begin position="200"/>
        <end position="202"/>
    </location>
    <ligand>
        <name>FMN</name>
        <dbReference type="ChEBI" id="CHEBI:58210"/>
    </ligand>
</feature>
<evidence type="ECO:0000256" key="6">
    <source>
        <dbReference type="ARBA" id="ARBA00022694"/>
    </source>
</evidence>
<protein>
    <recommendedName>
        <fullName evidence="12">tRNA-dihydrouridine synthase</fullName>
        <ecNumber evidence="12">1.3.1.-</ecNumber>
    </recommendedName>
</protein>
<dbReference type="AlphaFoldDB" id="A0A398CW09"/>
<dbReference type="EC" id="1.3.1.-" evidence="12"/>
<evidence type="ECO:0000256" key="4">
    <source>
        <dbReference type="ARBA" id="ARBA00022630"/>
    </source>
</evidence>
<feature type="domain" description="DUS-like FMN-binding" evidence="15">
    <location>
        <begin position="14"/>
        <end position="313"/>
    </location>
</feature>
<evidence type="ECO:0000256" key="11">
    <source>
        <dbReference type="ARBA" id="ARBA00048802"/>
    </source>
</evidence>
<dbReference type="CDD" id="cd02801">
    <property type="entry name" value="DUS_like_FMN"/>
    <property type="match status" value="1"/>
</dbReference>
<dbReference type="InterPro" id="IPR001269">
    <property type="entry name" value="DUS_fam"/>
</dbReference>
<keyword evidence="3" id="KW-0820">tRNA-binding</keyword>
<dbReference type="InterPro" id="IPR035587">
    <property type="entry name" value="DUS-like_FMN-bd"/>
</dbReference>
<dbReference type="GO" id="GO:0000049">
    <property type="term" value="F:tRNA binding"/>
    <property type="evidence" value="ECO:0007669"/>
    <property type="project" value="UniProtKB-KW"/>
</dbReference>
<comment type="cofactor">
    <cofactor evidence="1 12 14">
        <name>FMN</name>
        <dbReference type="ChEBI" id="CHEBI:58210"/>
    </cofactor>
</comment>
<dbReference type="PIRSF" id="PIRSF006621">
    <property type="entry name" value="Dus"/>
    <property type="match status" value="1"/>
</dbReference>
<feature type="binding site" evidence="14">
    <location>
        <position position="139"/>
    </location>
    <ligand>
        <name>FMN</name>
        <dbReference type="ChEBI" id="CHEBI:58210"/>
    </ligand>
</feature>
<keyword evidence="4 12" id="KW-0285">Flavoprotein</keyword>
<feature type="binding site" evidence="14">
    <location>
        <position position="169"/>
    </location>
    <ligand>
        <name>FMN</name>
        <dbReference type="ChEBI" id="CHEBI:58210"/>
    </ligand>
</feature>
<sequence>MNIGLLKLDGRAFLAPLAGYGDSPFRILCRHYGAAMVYTEMVSSLGIKFNNTKTFGMLVFDPVEHPVDFQIFGARPDAMAQAAEVLAKAGVDAIDINMGCPEPKIVKTGAGSALLRDLSLIDAITSAVVRATRLPVTVKIRKGFLLDNNVAEEILAICEKNGVAALAIHGSTAVQGRSGSKDWDVIAEAKAKATIPIIANGGVKKAEDAKRFLDYTKADYVMIGRAALGNPWVFEQINDVLGGRSPREPGVDERFRVMQEHVDREVALKGEVIGVKEMRKHLAFYFRGLPEATTYRGRINQVKEADQLKKLLNEYRALCTGASEEVHHDA</sequence>
<evidence type="ECO:0000256" key="9">
    <source>
        <dbReference type="ARBA" id="ARBA00023002"/>
    </source>
</evidence>
<dbReference type="Gene3D" id="1.10.1200.80">
    <property type="entry name" value="Putative flavin oxidoreducatase, domain 2"/>
    <property type="match status" value="1"/>
</dbReference>
<organism evidence="16 17">
    <name type="scientific">Candidatus Cryosericum terrychapinii</name>
    <dbReference type="NCBI Taxonomy" id="2290919"/>
    <lineage>
        <taxon>Bacteria</taxon>
        <taxon>Pseudomonadati</taxon>
        <taxon>Caldisericota/Cryosericota group</taxon>
        <taxon>Candidatus Cryosericota</taxon>
        <taxon>Candidatus Cryosericia</taxon>
        <taxon>Candidatus Cryosericales</taxon>
        <taxon>Candidatus Cryosericaceae</taxon>
        <taxon>Candidatus Cryosericum</taxon>
    </lineage>
</organism>
<dbReference type="Proteomes" id="UP000266328">
    <property type="component" value="Unassembled WGS sequence"/>
</dbReference>
<comment type="caution">
    <text evidence="16">The sequence shown here is derived from an EMBL/GenBank/DDBJ whole genome shotgun (WGS) entry which is preliminary data.</text>
</comment>
<dbReference type="PANTHER" id="PTHR45846:SF1">
    <property type="entry name" value="TRNA-DIHYDROURIDINE(47) SYNTHASE [NAD(P)(+)]-LIKE"/>
    <property type="match status" value="1"/>
</dbReference>
<dbReference type="OrthoDB" id="9764501at2"/>
<evidence type="ECO:0000256" key="13">
    <source>
        <dbReference type="PIRSR" id="PIRSR006621-1"/>
    </source>
</evidence>
<feature type="binding site" evidence="14">
    <location>
        <begin position="224"/>
        <end position="225"/>
    </location>
    <ligand>
        <name>FMN</name>
        <dbReference type="ChEBI" id="CHEBI:58210"/>
    </ligand>
</feature>
<dbReference type="PROSITE" id="PS01136">
    <property type="entry name" value="UPF0034"/>
    <property type="match status" value="1"/>
</dbReference>
<dbReference type="Gene3D" id="3.20.20.70">
    <property type="entry name" value="Aldolase class I"/>
    <property type="match status" value="1"/>
</dbReference>
<dbReference type="InterPro" id="IPR013785">
    <property type="entry name" value="Aldolase_TIM"/>
</dbReference>
<evidence type="ECO:0000259" key="15">
    <source>
        <dbReference type="Pfam" id="PF01207"/>
    </source>
</evidence>
<dbReference type="Pfam" id="PF01207">
    <property type="entry name" value="Dus"/>
    <property type="match status" value="1"/>
</dbReference>
<evidence type="ECO:0000256" key="10">
    <source>
        <dbReference type="ARBA" id="ARBA00048205"/>
    </source>
</evidence>
<evidence type="ECO:0000256" key="5">
    <source>
        <dbReference type="ARBA" id="ARBA00022643"/>
    </source>
</evidence>
<evidence type="ECO:0000256" key="3">
    <source>
        <dbReference type="ARBA" id="ARBA00022555"/>
    </source>
</evidence>
<feature type="active site" description="Proton donor" evidence="13">
    <location>
        <position position="100"/>
    </location>
</feature>
<keyword evidence="8" id="KW-0694">RNA-binding</keyword>
<dbReference type="InterPro" id="IPR018517">
    <property type="entry name" value="tRNA_hU_synthase_CS"/>
</dbReference>
<dbReference type="NCBIfam" id="TIGR00737">
    <property type="entry name" value="nifR3_yhdG"/>
    <property type="match status" value="1"/>
</dbReference>
<comment type="catalytic activity">
    <reaction evidence="10">
        <text>a 5,6-dihydrouridine in tRNA + NADP(+) = a uridine in tRNA + NADPH + H(+)</text>
        <dbReference type="Rhea" id="RHEA:23624"/>
        <dbReference type="Rhea" id="RHEA-COMP:13339"/>
        <dbReference type="Rhea" id="RHEA-COMP:13887"/>
        <dbReference type="ChEBI" id="CHEBI:15378"/>
        <dbReference type="ChEBI" id="CHEBI:57783"/>
        <dbReference type="ChEBI" id="CHEBI:58349"/>
        <dbReference type="ChEBI" id="CHEBI:65315"/>
        <dbReference type="ChEBI" id="CHEBI:74443"/>
    </reaction>
</comment>
<feature type="binding site" evidence="14">
    <location>
        <position position="70"/>
    </location>
    <ligand>
        <name>FMN</name>
        <dbReference type="ChEBI" id="CHEBI:58210"/>
    </ligand>
</feature>
<keyword evidence="9 12" id="KW-0560">Oxidoreductase</keyword>
<keyword evidence="17" id="KW-1185">Reference proteome</keyword>
<comment type="function">
    <text evidence="2 12">Catalyzes the synthesis of 5,6-dihydrouridine (D), a modified base found in the D-loop of most tRNAs, via the reduction of the C5-C6 double bond in target uridines.</text>
</comment>
<evidence type="ECO:0000313" key="17">
    <source>
        <dbReference type="Proteomes" id="UP000266328"/>
    </source>
</evidence>
<keyword evidence="5 12" id="KW-0288">FMN</keyword>
<dbReference type="GO" id="GO:0017150">
    <property type="term" value="F:tRNA dihydrouridine synthase activity"/>
    <property type="evidence" value="ECO:0007669"/>
    <property type="project" value="InterPro"/>
</dbReference>